<dbReference type="PANTHER" id="PTHR11038">
    <property type="entry name" value="MITOCHONDRIAL IMPORT INNER MEMBRANE TRANSLOCASE SUBUNIT TIM10"/>
    <property type="match status" value="1"/>
</dbReference>
<accession>A0A517L4Z9</accession>
<dbReference type="GO" id="GO:0045039">
    <property type="term" value="P:protein insertion into mitochondrial inner membrane"/>
    <property type="evidence" value="ECO:0007669"/>
    <property type="project" value="TreeGrafter"/>
</dbReference>
<evidence type="ECO:0000256" key="14">
    <source>
        <dbReference type="ARBA" id="ARBA00065568"/>
    </source>
</evidence>
<keyword evidence="12 15" id="KW-0143">Chaperone</keyword>
<evidence type="ECO:0000313" key="18">
    <source>
        <dbReference type="Proteomes" id="UP000316270"/>
    </source>
</evidence>
<dbReference type="Pfam" id="PF02953">
    <property type="entry name" value="zf-Tim10_DDP"/>
    <property type="match status" value="1"/>
</dbReference>
<keyword evidence="9 15" id="KW-0496">Mitochondrion</keyword>
<keyword evidence="4" id="KW-0479">Metal-binding</keyword>
<comment type="domain">
    <text evidence="15">The twin CX3C motif contains 4 conserved Cys residues that form 2 disulfide bonds in the mitochondrial intermembrane space.</text>
</comment>
<evidence type="ECO:0000256" key="2">
    <source>
        <dbReference type="ARBA" id="ARBA00006720"/>
    </source>
</evidence>
<keyword evidence="3 15" id="KW-0813">Transport</keyword>
<dbReference type="GO" id="GO:0015031">
    <property type="term" value="P:protein transport"/>
    <property type="evidence" value="ECO:0007669"/>
    <property type="project" value="UniProtKB-KW"/>
</dbReference>
<evidence type="ECO:0000256" key="6">
    <source>
        <dbReference type="ARBA" id="ARBA00022833"/>
    </source>
</evidence>
<evidence type="ECO:0000256" key="3">
    <source>
        <dbReference type="ARBA" id="ARBA00022448"/>
    </source>
</evidence>
<keyword evidence="10" id="KW-0472">Membrane</keyword>
<protein>
    <recommendedName>
        <fullName evidence="15">Mitochondrial import inner membrane translocase subunit</fullName>
    </recommendedName>
</protein>
<keyword evidence="6" id="KW-0862">Zinc</keyword>
<evidence type="ECO:0000256" key="15">
    <source>
        <dbReference type="RuleBase" id="RU367043"/>
    </source>
</evidence>
<dbReference type="GO" id="GO:0046872">
    <property type="term" value="F:metal ion binding"/>
    <property type="evidence" value="ECO:0007669"/>
    <property type="project" value="UniProtKB-KW"/>
</dbReference>
<dbReference type="SUPFAM" id="SSF144122">
    <property type="entry name" value="Tim10-like"/>
    <property type="match status" value="1"/>
</dbReference>
<keyword evidence="8 15" id="KW-0811">Translocation</keyword>
<evidence type="ECO:0000256" key="8">
    <source>
        <dbReference type="ARBA" id="ARBA00023010"/>
    </source>
</evidence>
<evidence type="ECO:0000259" key="16">
    <source>
        <dbReference type="Pfam" id="PF02953"/>
    </source>
</evidence>
<evidence type="ECO:0000256" key="10">
    <source>
        <dbReference type="ARBA" id="ARBA00023136"/>
    </source>
</evidence>
<name>A0A517L4Z9_9PEZI</name>
<evidence type="ECO:0000256" key="7">
    <source>
        <dbReference type="ARBA" id="ARBA00022927"/>
    </source>
</evidence>
<dbReference type="STRING" id="50376.A0A517L4Z9"/>
<evidence type="ECO:0000256" key="11">
    <source>
        <dbReference type="ARBA" id="ARBA00023157"/>
    </source>
</evidence>
<keyword evidence="11 15" id="KW-1015">Disulfide bond</keyword>
<organism evidence="17 18">
    <name type="scientific">Venturia effusa</name>
    <dbReference type="NCBI Taxonomy" id="50376"/>
    <lineage>
        <taxon>Eukaryota</taxon>
        <taxon>Fungi</taxon>
        <taxon>Dikarya</taxon>
        <taxon>Ascomycota</taxon>
        <taxon>Pezizomycotina</taxon>
        <taxon>Dothideomycetes</taxon>
        <taxon>Pleosporomycetidae</taxon>
        <taxon>Venturiales</taxon>
        <taxon>Venturiaceae</taxon>
        <taxon>Venturia</taxon>
    </lineage>
</organism>
<dbReference type="EMBL" id="CP042189">
    <property type="protein sequence ID" value="QDS70689.1"/>
    <property type="molecule type" value="Genomic_DNA"/>
</dbReference>
<comment type="subcellular location">
    <subcellularLocation>
        <location evidence="1 15">Mitochondrion inner membrane</location>
        <topology evidence="1 15">Peripheral membrane protein</topology>
        <orientation evidence="1 15">Intermembrane side</orientation>
    </subcellularLocation>
</comment>
<comment type="function">
    <text evidence="15">Mitochondrial intermembrane chaperone that participates in the import and insertion of some multi-pass transmembrane proteins into the mitochondrial inner membrane. Also required for the transfer of beta-barrel precursors from the TOM complex to the sorting and assembly machinery (SAM complex) of the outer membrane. Acts as a chaperone-like protein that protects the hydrophobic precursors from aggregation and guide them through the mitochondrial intermembrane space.</text>
</comment>
<dbReference type="AlphaFoldDB" id="A0A517L4Z9"/>
<dbReference type="Proteomes" id="UP000316270">
    <property type="component" value="Chromosome 5"/>
</dbReference>
<dbReference type="PANTHER" id="PTHR11038:SF16">
    <property type="entry name" value="MITOCHONDRIAL IMPORT INNER MEMBRANE TRANSLOCASE SUBUNIT TIM10"/>
    <property type="match status" value="1"/>
</dbReference>
<keyword evidence="18" id="KW-1185">Reference proteome</keyword>
<sequence length="102" mass="11050">MSQPKDLIMSYLFGGGRPQPSSAEKIAAAETEIDMVSDMFNRLISSCSSKCLSTEYREPDLNKGEAVCLDRCVSKFFEVNLKVSEKMQADSAGKQAGGSPFG</sequence>
<dbReference type="InterPro" id="IPR004217">
    <property type="entry name" value="Tim10-like"/>
</dbReference>
<comment type="similarity">
    <text evidence="2 15">Belongs to the small Tim family.</text>
</comment>
<proteinExistence type="inferred from homology"/>
<comment type="function">
    <text evidence="13">Mitochondrial intermembrane chaperone that participates in the import and insertion of multi-pass transmembrane proteins into the mitochondrial inner membrane. Also required for the transfer of beta-barrel precursors from the TOM complex to the sorting and assembly machinery (SAM complex) of the outer membrane. Acts as a chaperone-like protein that protects the hydrophobic precursors from aggregation and guide them through the mitochondrial intermembrane space.</text>
</comment>
<dbReference type="GO" id="GO:0005743">
    <property type="term" value="C:mitochondrial inner membrane"/>
    <property type="evidence" value="ECO:0007669"/>
    <property type="project" value="UniProtKB-SubCell"/>
</dbReference>
<evidence type="ECO:0000256" key="5">
    <source>
        <dbReference type="ARBA" id="ARBA00022792"/>
    </source>
</evidence>
<reference evidence="17 18" key="1">
    <citation type="submission" date="2019-07" db="EMBL/GenBank/DDBJ databases">
        <title>Finished genome of Venturia effusa.</title>
        <authorList>
            <person name="Young C.A."/>
            <person name="Cox M.P."/>
            <person name="Ganley A.R.D."/>
            <person name="David W.J."/>
        </authorList>
    </citation>
    <scope>NUCLEOTIDE SEQUENCE [LARGE SCALE GENOMIC DNA]</scope>
    <source>
        <strain evidence="18">albino</strain>
    </source>
</reference>
<comment type="subunit">
    <text evidence="14">Heterohexamer; composed of 3 copies of TIM9 and 3 copies of TIM10, named soluble 70 kDa complex. Associates directly with the TIM22 complex, whose core is composed of TIM22 and TIM54. Interacts with the transmembrane regions of multi-pass transmembrane proteins in transit.</text>
</comment>
<gene>
    <name evidence="17" type="primary">TIM10</name>
    <name evidence="17" type="ORF">FKW77_001489</name>
</gene>
<keyword evidence="5 15" id="KW-0999">Mitochondrion inner membrane</keyword>
<dbReference type="OrthoDB" id="274922at2759"/>
<evidence type="ECO:0000256" key="9">
    <source>
        <dbReference type="ARBA" id="ARBA00023128"/>
    </source>
</evidence>
<evidence type="ECO:0000256" key="1">
    <source>
        <dbReference type="ARBA" id="ARBA00004137"/>
    </source>
</evidence>
<evidence type="ECO:0000256" key="12">
    <source>
        <dbReference type="ARBA" id="ARBA00023186"/>
    </source>
</evidence>
<evidence type="ECO:0000313" key="17">
    <source>
        <dbReference type="EMBL" id="QDS70689.1"/>
    </source>
</evidence>
<evidence type="ECO:0000256" key="13">
    <source>
        <dbReference type="ARBA" id="ARBA00055537"/>
    </source>
</evidence>
<evidence type="ECO:0000256" key="4">
    <source>
        <dbReference type="ARBA" id="ARBA00022723"/>
    </source>
</evidence>
<dbReference type="Gene3D" id="1.10.287.810">
    <property type="entry name" value="Mitochondrial import inner membrane translocase subunit tim13 like domains"/>
    <property type="match status" value="1"/>
</dbReference>
<feature type="domain" description="Tim10-like" evidence="16">
    <location>
        <begin position="26"/>
        <end position="89"/>
    </location>
</feature>
<dbReference type="FunFam" id="1.10.287.810:FF:000002">
    <property type="entry name" value="Mitochondrial import inner membrane translocase subunit tim10"/>
    <property type="match status" value="1"/>
</dbReference>
<dbReference type="InterPro" id="IPR035427">
    <property type="entry name" value="Tim10-like_dom_sf"/>
</dbReference>
<keyword evidence="7 15" id="KW-0653">Protein transport</keyword>